<dbReference type="InterPro" id="IPR000337">
    <property type="entry name" value="GPCR_3"/>
</dbReference>
<reference evidence="8" key="2">
    <citation type="journal article" date="2010" name="Science">
        <title>The genome of the Western clawed frog Xenopus tropicalis.</title>
        <authorList>
            <person name="Hellsten U."/>
            <person name="Harland R.M."/>
            <person name="Gilchrist M.J."/>
            <person name="Hendrix D."/>
            <person name="Jurka J."/>
            <person name="Kapitonov V."/>
            <person name="Ovcharenko I."/>
            <person name="Putnam N.H."/>
            <person name="Shu S."/>
            <person name="Taher L."/>
            <person name="Blitz I.L."/>
            <person name="Blumberg B."/>
            <person name="Dichmann D.S."/>
            <person name="Dubchak I."/>
            <person name="Amaya E."/>
            <person name="Detter J.C."/>
            <person name="Fletcher R."/>
            <person name="Gerhard D.S."/>
            <person name="Goodstein D."/>
            <person name="Graves T."/>
            <person name="Grigoriev I.V."/>
            <person name="Grimwood J."/>
            <person name="Kawashima T."/>
            <person name="Lindquist E."/>
            <person name="Lucas S.M."/>
            <person name="Mead P.E."/>
            <person name="Mitros T."/>
            <person name="Ogino H."/>
            <person name="Ohta Y."/>
            <person name="Poliakov A.V."/>
            <person name="Pollet N."/>
            <person name="Robert J."/>
            <person name="Salamov A."/>
            <person name="Sater A.K."/>
            <person name="Schmutz J."/>
            <person name="Terry A."/>
            <person name="Vize P.D."/>
            <person name="Warren W.C."/>
            <person name="Wells D."/>
            <person name="Wills A."/>
            <person name="Wilson R.K."/>
            <person name="Zimmerman L.B."/>
            <person name="Zorn A.M."/>
            <person name="Grainger R."/>
            <person name="Grammer T."/>
            <person name="Khokha M.K."/>
            <person name="Richardson P.M."/>
            <person name="Rokhsar D.S."/>
        </authorList>
    </citation>
    <scope>NUCLEOTIDE SEQUENCE [LARGE SCALE GENOMIC DNA]</scope>
    <source>
        <strain evidence="8">Nigerian</strain>
    </source>
</reference>
<name>A0A1B8Y2Z6_XENTR</name>
<evidence type="ECO:0000256" key="6">
    <source>
        <dbReference type="ARBA" id="ARBA00023180"/>
    </source>
</evidence>
<organism evidence="8">
    <name type="scientific">Xenopus tropicalis</name>
    <name type="common">Western clawed frog</name>
    <name type="synonym">Silurana tropicalis</name>
    <dbReference type="NCBI Taxonomy" id="8364"/>
    <lineage>
        <taxon>Eukaryota</taxon>
        <taxon>Metazoa</taxon>
        <taxon>Chordata</taxon>
        <taxon>Craniata</taxon>
        <taxon>Vertebrata</taxon>
        <taxon>Euteleostomi</taxon>
        <taxon>Amphibia</taxon>
        <taxon>Batrachia</taxon>
        <taxon>Anura</taxon>
        <taxon>Pipoidea</taxon>
        <taxon>Pipidae</taxon>
        <taxon>Xenopodinae</taxon>
        <taxon>Xenopus</taxon>
        <taxon>Silurana</taxon>
    </lineage>
</organism>
<dbReference type="FunFam" id="3.40.50.2300:FF:000728">
    <property type="entry name" value="Uncharacterized protein"/>
    <property type="match status" value="1"/>
</dbReference>
<sequence>MCVGPCKPACHLEIIKSAEEYEYTKEGDIIIGGVLTVSMFQPEDYFTGLTCIYPSAPNYKYLVDFLYVIDAHNKNPHILPNATLGYRIYDSCGDPRKAIKHLLQILSGSREPVPNYSCTGVGQTAGVIGDLISETTIPIAQILTVFGYTQISYGATDPVLSNRINFPYFFRPTGNDYSYYLVISKIAKYFHWDWVGIITFDDDRGESDHQLLKQYLSSENICIEFTLKITNIMHRDMIARKTLKKSTTDVVILCGAVNLQIALHFDFLSDMLSEKTFIFTSNWLHYNHILAFSHRLFHCSLLLMQNKEQYPKNSPYGPFSKQFHPSRYPNDKLLENIWMHYHSCLSKNRQKNEAFEKALNRRLHNCSGQESLSTIDMFNNGFHTLNMVLAVDMLVTAVHYVYNSLGNGISWGNRKMFNYRNKVHHYLKNMFIRYGPDQVLSLNEHGEFVSIYLIMNLYRKSAEQTDWKIFGTYTPWKPEHLKLEIAQELIQWKNKDNQVHHYLKNMFIRYGPDQVLSLNEHGEFVSIYLIMNLYRKSAEQTDWKIFGTYTPWKPEHLKLEIAQELIQWKNKDNQ</sequence>
<dbReference type="FunFam" id="3.40.50.2300:FF:000112">
    <property type="entry name" value="Uncharacterized protein"/>
    <property type="match status" value="1"/>
</dbReference>
<evidence type="ECO:0000256" key="4">
    <source>
        <dbReference type="ARBA" id="ARBA00023136"/>
    </source>
</evidence>
<gene>
    <name evidence="8" type="ORF">XENTR_v900272731mg</name>
</gene>
<evidence type="ECO:0000256" key="2">
    <source>
        <dbReference type="ARBA" id="ARBA00022692"/>
    </source>
</evidence>
<reference evidence="8" key="1">
    <citation type="submission" date="2009-11" db="EMBL/GenBank/DDBJ databases">
        <authorList>
            <consortium name="US DOE Joint Genome Institute (JGI-PGF)"/>
            <person name="Ottilar R."/>
            <person name="Schmutz J."/>
            <person name="Salamov A."/>
            <person name="Cheng J.F."/>
            <person name="Lucas S."/>
            <person name="Pitluck S."/>
            <person name="Gundlach H."/>
            <person name="Guo Y."/>
            <person name="Haberer G."/>
            <person name="Nasrallah J."/>
            <person name="Mayer K.F.X."/>
            <person name="van de Peer Y."/>
            <person name="Weigel D."/>
            <person name="Grigoriev I.V."/>
        </authorList>
    </citation>
    <scope>NUCLEOTIDE SEQUENCE</scope>
    <source>
        <strain evidence="8">Nigerian</strain>
    </source>
</reference>
<dbReference type="EMBL" id="KV460507">
    <property type="protein sequence ID" value="OCA17319.1"/>
    <property type="molecule type" value="Genomic_DNA"/>
</dbReference>
<dbReference type="SUPFAM" id="SSF53822">
    <property type="entry name" value="Periplasmic binding protein-like I"/>
    <property type="match status" value="1"/>
</dbReference>
<keyword evidence="5" id="KW-0675">Receptor</keyword>
<keyword evidence="4" id="KW-0472">Membrane</keyword>
<dbReference type="InterPro" id="IPR028082">
    <property type="entry name" value="Peripla_BP_I"/>
</dbReference>
<dbReference type="PANTHER" id="PTHR24061">
    <property type="entry name" value="CALCIUM-SENSING RECEPTOR-RELATED"/>
    <property type="match status" value="1"/>
</dbReference>
<evidence type="ECO:0000256" key="3">
    <source>
        <dbReference type="ARBA" id="ARBA00022989"/>
    </source>
</evidence>
<dbReference type="PANTHER" id="PTHR24061:SF588">
    <property type="entry name" value="VOMERONASAL TYPE-2 RECEPTOR 26"/>
    <property type="match status" value="1"/>
</dbReference>
<proteinExistence type="predicted"/>
<dbReference type="AlphaFoldDB" id="A0A1B8Y2Z6"/>
<dbReference type="InterPro" id="IPR001828">
    <property type="entry name" value="ANF_lig-bd_rcpt"/>
</dbReference>
<keyword evidence="6" id="KW-0325">Glycoprotein</keyword>
<protein>
    <recommendedName>
        <fullName evidence="7">Receptor ligand binding region domain-containing protein</fullName>
    </recommendedName>
</protein>
<dbReference type="GO" id="GO:0016020">
    <property type="term" value="C:membrane"/>
    <property type="evidence" value="ECO:0007669"/>
    <property type="project" value="UniProtKB-SubCell"/>
</dbReference>
<evidence type="ECO:0000313" key="8">
    <source>
        <dbReference type="EMBL" id="OCA17319.1"/>
    </source>
</evidence>
<dbReference type="Pfam" id="PF01094">
    <property type="entry name" value="ANF_receptor"/>
    <property type="match status" value="1"/>
</dbReference>
<accession>A0A1B8Y2Z6</accession>
<feature type="non-terminal residue" evidence="8">
    <location>
        <position position="574"/>
    </location>
</feature>
<comment type="subcellular location">
    <subcellularLocation>
        <location evidence="1">Membrane</location>
        <topology evidence="1">Multi-pass membrane protein</topology>
    </subcellularLocation>
</comment>
<dbReference type="PRINTS" id="PR00248">
    <property type="entry name" value="GPCRMGR"/>
</dbReference>
<dbReference type="Gene3D" id="3.40.50.2300">
    <property type="match status" value="2"/>
</dbReference>
<evidence type="ECO:0000259" key="7">
    <source>
        <dbReference type="Pfam" id="PF01094"/>
    </source>
</evidence>
<dbReference type="GO" id="GO:0004930">
    <property type="term" value="F:G protein-coupled receptor activity"/>
    <property type="evidence" value="ECO:0007669"/>
    <property type="project" value="InterPro"/>
</dbReference>
<evidence type="ECO:0000256" key="1">
    <source>
        <dbReference type="ARBA" id="ARBA00004141"/>
    </source>
</evidence>
<keyword evidence="3" id="KW-1133">Transmembrane helix</keyword>
<dbReference type="InterPro" id="IPR000068">
    <property type="entry name" value="GPCR_3_Ca_sens_rcpt-rel"/>
</dbReference>
<keyword evidence="2" id="KW-0812">Transmembrane</keyword>
<reference evidence="8" key="3">
    <citation type="submission" date="2016-05" db="EMBL/GenBank/DDBJ databases">
        <title>WGS assembly of Xenopus tropicalis.</title>
        <authorList>
            <person name="Sessions A."/>
            <person name="Jenkins J."/>
            <person name="Mitros T."/>
            <person name="Lyons J.T."/>
            <person name="Dichmann D.S."/>
            <person name="Robert J."/>
            <person name="Harland R.M."/>
            <person name="Rokhsar D.S."/>
        </authorList>
    </citation>
    <scope>NUCLEOTIDE SEQUENCE</scope>
    <source>
        <strain evidence="8">Nigerian</strain>
    </source>
</reference>
<evidence type="ECO:0000256" key="5">
    <source>
        <dbReference type="ARBA" id="ARBA00023170"/>
    </source>
</evidence>
<feature type="domain" description="Receptor ligand binding region" evidence="7">
    <location>
        <begin position="67"/>
        <end position="457"/>
    </location>
</feature>